<dbReference type="Proteomes" id="UP000480246">
    <property type="component" value="Unassembled WGS sequence"/>
</dbReference>
<evidence type="ECO:0000313" key="3">
    <source>
        <dbReference type="EMBL" id="KAB8127479.1"/>
    </source>
</evidence>
<dbReference type="SMART" id="SM00418">
    <property type="entry name" value="HTH_ARSR"/>
    <property type="match status" value="1"/>
</dbReference>
<proteinExistence type="predicted"/>
<organism evidence="3 4">
    <name type="scientific">Gracilibacillus oryzae</name>
    <dbReference type="NCBI Taxonomy" id="1672701"/>
    <lineage>
        <taxon>Bacteria</taxon>
        <taxon>Bacillati</taxon>
        <taxon>Bacillota</taxon>
        <taxon>Bacilli</taxon>
        <taxon>Bacillales</taxon>
        <taxon>Bacillaceae</taxon>
        <taxon>Gracilibacillus</taxon>
    </lineage>
</organism>
<protein>
    <submittedName>
        <fullName evidence="3">Helix-turn-helix domain-containing protein</fullName>
    </submittedName>
</protein>
<dbReference type="RefSeq" id="WP_153406220.1">
    <property type="nucleotide sequence ID" value="NZ_ML762442.1"/>
</dbReference>
<sequence length="182" mass="21289">MKNWKKILHPVRFEIIQALAGGKYLTASQLAEYLPKTPHATLYRHIKYLYQAGMLVIQEENQKRGTVERVYSLAPNTESISPEHFEKLSKEEHLELFTQFISNTILDYGNYLEQGNINLVEDGISFRQANMYLSDQEFLEMIKELKNVYQKYQQLEPDNDRIKRKFTTIIIPEKGNDANDGD</sequence>
<feature type="domain" description="HTH arsR-type" evidence="2">
    <location>
        <begin position="6"/>
        <end position="94"/>
    </location>
</feature>
<name>A0A7C8GRA1_9BACI</name>
<dbReference type="EMBL" id="WEID01000091">
    <property type="protein sequence ID" value="KAB8127479.1"/>
    <property type="molecule type" value="Genomic_DNA"/>
</dbReference>
<dbReference type="SUPFAM" id="SSF46785">
    <property type="entry name" value="Winged helix' DNA-binding domain"/>
    <property type="match status" value="1"/>
</dbReference>
<evidence type="ECO:0000259" key="2">
    <source>
        <dbReference type="SMART" id="SM00418"/>
    </source>
</evidence>
<evidence type="ECO:0000256" key="1">
    <source>
        <dbReference type="ARBA" id="ARBA00023125"/>
    </source>
</evidence>
<dbReference type="CDD" id="cd00090">
    <property type="entry name" value="HTH_ARSR"/>
    <property type="match status" value="1"/>
</dbReference>
<dbReference type="OrthoDB" id="5949858at2"/>
<dbReference type="Pfam" id="PF12840">
    <property type="entry name" value="HTH_20"/>
    <property type="match status" value="1"/>
</dbReference>
<dbReference type="GO" id="GO:0003677">
    <property type="term" value="F:DNA binding"/>
    <property type="evidence" value="ECO:0007669"/>
    <property type="project" value="UniProtKB-KW"/>
</dbReference>
<dbReference type="Gene3D" id="1.10.10.10">
    <property type="entry name" value="Winged helix-like DNA-binding domain superfamily/Winged helix DNA-binding domain"/>
    <property type="match status" value="1"/>
</dbReference>
<dbReference type="AlphaFoldDB" id="A0A7C8GRA1"/>
<evidence type="ECO:0000313" key="4">
    <source>
        <dbReference type="Proteomes" id="UP000480246"/>
    </source>
</evidence>
<accession>A0A7C8GRA1</accession>
<dbReference type="GO" id="GO:0003700">
    <property type="term" value="F:DNA-binding transcription factor activity"/>
    <property type="evidence" value="ECO:0007669"/>
    <property type="project" value="InterPro"/>
</dbReference>
<comment type="caution">
    <text evidence="3">The sequence shown here is derived from an EMBL/GenBank/DDBJ whole genome shotgun (WGS) entry which is preliminary data.</text>
</comment>
<keyword evidence="1" id="KW-0238">DNA-binding</keyword>
<reference evidence="3 4" key="1">
    <citation type="submission" date="2019-10" db="EMBL/GenBank/DDBJ databases">
        <title>Gracilibacillus sp. nov. isolated from rice seeds.</title>
        <authorList>
            <person name="He S."/>
        </authorList>
    </citation>
    <scope>NUCLEOTIDE SEQUENCE [LARGE SCALE GENOMIC DNA]</scope>
    <source>
        <strain evidence="3 4">TD8</strain>
    </source>
</reference>
<dbReference type="InterPro" id="IPR011991">
    <property type="entry name" value="ArsR-like_HTH"/>
</dbReference>
<gene>
    <name evidence="3" type="ORF">F9U64_17690</name>
</gene>
<dbReference type="InterPro" id="IPR001845">
    <property type="entry name" value="HTH_ArsR_DNA-bd_dom"/>
</dbReference>
<dbReference type="InterPro" id="IPR036388">
    <property type="entry name" value="WH-like_DNA-bd_sf"/>
</dbReference>
<dbReference type="Gene3D" id="6.10.140.2180">
    <property type="match status" value="1"/>
</dbReference>
<dbReference type="InterPro" id="IPR036390">
    <property type="entry name" value="WH_DNA-bd_sf"/>
</dbReference>
<keyword evidence="4" id="KW-1185">Reference proteome</keyword>